<dbReference type="PANTHER" id="PTHR43757">
    <property type="entry name" value="AMINOMETHYLTRANSFERASE"/>
    <property type="match status" value="1"/>
</dbReference>
<dbReference type="InterPro" id="IPR029043">
    <property type="entry name" value="GcvT/YgfZ_C"/>
</dbReference>
<dbReference type="Pfam" id="PF01571">
    <property type="entry name" value="GCV_T"/>
    <property type="match status" value="1"/>
</dbReference>
<dbReference type="InterPro" id="IPR036188">
    <property type="entry name" value="FAD/NAD-bd_sf"/>
</dbReference>
<dbReference type="Gene3D" id="3.30.1360.120">
    <property type="entry name" value="Probable tRNA modification gtpase trme, domain 1"/>
    <property type="match status" value="1"/>
</dbReference>
<sequence>MVQPRFLIIGAGVVGSALADELTALGYTEVTVVDRGPLAPGQTPMTGGSSSHAPGLVFQTNPSRTMAEFAHYTATKFRSLNTADSLCFNTVGGLEVATTPERLADLHRKAGWAQVEGIEAAVVDVDECARLHPLIDRDIVLGGLHTPADGLAGAPAAIGMQMRRAIDRGATFFGGQQVIEISQRAGVVTGVRTTERTFEADVVVSCAGFWGAELGNLVGLRVPLVPMGHQYAKTTALPVLRDHRDQARGHADARLPILRHQDADLYYRQHGEAVGIGYYGHRPMPVDMASLEELTAAQPMPSMLPFTDTDFAPAWTESVRLLPALAEVGVVEGFNGIFSFTPDGGPMMGEHPALSGFWVAEAVWVTHSAGVARTMARWITAGTPDLDLHGCDLARFTTPQLSVDYVADTSAQAFVEVYDIIHPRDQRSVQRGVATSPFHARHVDAGAVFHTGREWERPAWFESNAGLVDCDVTYPRDGWAGRNWSPIVPAEALATRRRVGLYDMTSLMRIEVTGADATNFLDRMLTRTVRRPIGTVIYALLLDESGGVRSDVTVARLGENTFQLGINGPMDIDWLQRHRADADVIVTDITAATCCVGVWGPLARELVAPLCSIDLYDTTLGYYQAARAIIGGIPVTMMRISYVGELGWEIYADAAHGELLWDTLADAGEPLGAVWAGRGALDVLRLEKGYRAWGTDVDAEMSPEEAGLSFAVGKMHDFLGRHALEARVVRSKLHTLVARDPQAIVMGGEPVSATGQVVGVVTSAAYSALVGRTICYARLAPHLSVGDTVAVEYFGELLDFAITEPVLVDPEGARVKGLIGVNN</sequence>
<dbReference type="EMBL" id="PEBD01000012">
    <property type="protein sequence ID" value="PHV64694.1"/>
    <property type="molecule type" value="Genomic_DNA"/>
</dbReference>
<dbReference type="AlphaFoldDB" id="A0A2G3PFV7"/>
<dbReference type="Pfam" id="PF01266">
    <property type="entry name" value="DAO"/>
    <property type="match status" value="1"/>
</dbReference>
<dbReference type="Gene3D" id="3.30.9.10">
    <property type="entry name" value="D-Amino Acid Oxidase, subunit A, domain 2"/>
    <property type="match status" value="1"/>
</dbReference>
<comment type="caution">
    <text evidence="6">The sequence shown here is derived from an EMBL/GenBank/DDBJ whole genome shotgun (WGS) entry which is preliminary data.</text>
</comment>
<evidence type="ECO:0000259" key="3">
    <source>
        <dbReference type="Pfam" id="PF01571"/>
    </source>
</evidence>
<reference evidence="6 7" key="1">
    <citation type="submission" date="2017-10" db="EMBL/GenBank/DDBJ databases">
        <title>The draft genome sequence of Williamsia sp. BULT 1.1 isolated from the semi-arid grassland soils from South Africa.</title>
        <authorList>
            <person name="Kabwe M.H."/>
            <person name="Govender N."/>
            <person name="Mutseka Lunga P."/>
            <person name="Vikram S."/>
            <person name="Makhalanyane T.P."/>
        </authorList>
    </citation>
    <scope>NUCLEOTIDE SEQUENCE [LARGE SCALE GENOMIC DNA]</scope>
    <source>
        <strain evidence="6 7">BULT 1.1</strain>
    </source>
</reference>
<organism evidence="6 7">
    <name type="scientific">Williamsia marianensis</name>
    <dbReference type="NCBI Taxonomy" id="85044"/>
    <lineage>
        <taxon>Bacteria</taxon>
        <taxon>Bacillati</taxon>
        <taxon>Actinomycetota</taxon>
        <taxon>Actinomycetes</taxon>
        <taxon>Mycobacteriales</taxon>
        <taxon>Nocardiaceae</taxon>
        <taxon>Williamsia</taxon>
    </lineage>
</organism>
<feature type="domain" description="FAD dependent oxidoreductase" evidence="2">
    <location>
        <begin position="6"/>
        <end position="378"/>
    </location>
</feature>
<evidence type="ECO:0000313" key="6">
    <source>
        <dbReference type="EMBL" id="PHV64694.1"/>
    </source>
</evidence>
<dbReference type="Gene3D" id="2.40.30.110">
    <property type="entry name" value="Aminomethyltransferase beta-barrel domains"/>
    <property type="match status" value="1"/>
</dbReference>
<name>A0A2G3PFV7_WILMA</name>
<dbReference type="InterPro" id="IPR032503">
    <property type="entry name" value="FAO_M"/>
</dbReference>
<feature type="domain" description="FAD dependent oxidoreductase central" evidence="5">
    <location>
        <begin position="382"/>
        <end position="436"/>
    </location>
</feature>
<dbReference type="InterPro" id="IPR013977">
    <property type="entry name" value="GcvT_C"/>
</dbReference>
<dbReference type="Gene3D" id="3.30.70.1400">
    <property type="entry name" value="Aminomethyltransferase beta-barrel domains"/>
    <property type="match status" value="1"/>
</dbReference>
<evidence type="ECO:0000313" key="7">
    <source>
        <dbReference type="Proteomes" id="UP000225108"/>
    </source>
</evidence>
<feature type="domain" description="Aminomethyltransferase C-terminal" evidence="4">
    <location>
        <begin position="732"/>
        <end position="809"/>
    </location>
</feature>
<proteinExistence type="inferred from homology"/>
<feature type="domain" description="GCVT N-terminal" evidence="3">
    <location>
        <begin position="438"/>
        <end position="713"/>
    </location>
</feature>
<evidence type="ECO:0000256" key="1">
    <source>
        <dbReference type="ARBA" id="ARBA00008609"/>
    </source>
</evidence>
<dbReference type="InterPro" id="IPR006076">
    <property type="entry name" value="FAD-dep_OxRdtase"/>
</dbReference>
<dbReference type="SUPFAM" id="SSF51905">
    <property type="entry name" value="FAD/NAD(P)-binding domain"/>
    <property type="match status" value="1"/>
</dbReference>
<dbReference type="Pfam" id="PF16350">
    <property type="entry name" value="FAO_M"/>
    <property type="match status" value="1"/>
</dbReference>
<dbReference type="Pfam" id="PF08669">
    <property type="entry name" value="GCV_T_C"/>
    <property type="match status" value="1"/>
</dbReference>
<dbReference type="Proteomes" id="UP000225108">
    <property type="component" value="Unassembled WGS sequence"/>
</dbReference>
<evidence type="ECO:0000259" key="4">
    <source>
        <dbReference type="Pfam" id="PF08669"/>
    </source>
</evidence>
<dbReference type="InterPro" id="IPR006222">
    <property type="entry name" value="GCVT_N"/>
</dbReference>
<accession>A0A2G3PFV7</accession>
<evidence type="ECO:0000259" key="2">
    <source>
        <dbReference type="Pfam" id="PF01266"/>
    </source>
</evidence>
<dbReference type="SUPFAM" id="SSF103025">
    <property type="entry name" value="Folate-binding domain"/>
    <property type="match status" value="1"/>
</dbReference>
<comment type="similarity">
    <text evidence="1">Belongs to the GcvT family.</text>
</comment>
<dbReference type="PANTHER" id="PTHR43757:SF2">
    <property type="entry name" value="AMINOMETHYLTRANSFERASE, MITOCHONDRIAL"/>
    <property type="match status" value="1"/>
</dbReference>
<gene>
    <name evidence="6" type="ORF">CSW57_23185</name>
</gene>
<protein>
    <submittedName>
        <fullName evidence="6">Sarcosine dehydrogenase</fullName>
    </submittedName>
</protein>
<evidence type="ECO:0000259" key="5">
    <source>
        <dbReference type="Pfam" id="PF16350"/>
    </source>
</evidence>
<dbReference type="SUPFAM" id="SSF101790">
    <property type="entry name" value="Aminomethyltransferase beta-barrel domain"/>
    <property type="match status" value="1"/>
</dbReference>
<dbReference type="SUPFAM" id="SSF54373">
    <property type="entry name" value="FAD-linked reductases, C-terminal domain"/>
    <property type="match status" value="1"/>
</dbReference>
<dbReference type="Gene3D" id="3.50.50.60">
    <property type="entry name" value="FAD/NAD(P)-binding domain"/>
    <property type="match status" value="1"/>
</dbReference>
<dbReference type="InterPro" id="IPR027266">
    <property type="entry name" value="TrmE/GcvT-like"/>
</dbReference>
<dbReference type="InterPro" id="IPR028896">
    <property type="entry name" value="GcvT/YgfZ/DmdA"/>
</dbReference>